<accession>A0ABR2QX35</accession>
<keyword evidence="10" id="KW-0675">Receptor</keyword>
<dbReference type="InterPro" id="IPR032675">
    <property type="entry name" value="LRR_dom_sf"/>
</dbReference>
<keyword evidence="15" id="KW-1185">Reference proteome</keyword>
<keyword evidence="7" id="KW-0677">Repeat</keyword>
<evidence type="ECO:0000256" key="7">
    <source>
        <dbReference type="ARBA" id="ARBA00022737"/>
    </source>
</evidence>
<comment type="subcellular location">
    <subcellularLocation>
        <location evidence="1">Cell membrane</location>
        <topology evidence="1">Single-pass type I membrane protein</topology>
    </subcellularLocation>
</comment>
<evidence type="ECO:0000256" key="2">
    <source>
        <dbReference type="ARBA" id="ARBA00009592"/>
    </source>
</evidence>
<organism evidence="14 15">
    <name type="scientific">Hibiscus sabdariffa</name>
    <name type="common">roselle</name>
    <dbReference type="NCBI Taxonomy" id="183260"/>
    <lineage>
        <taxon>Eukaryota</taxon>
        <taxon>Viridiplantae</taxon>
        <taxon>Streptophyta</taxon>
        <taxon>Embryophyta</taxon>
        <taxon>Tracheophyta</taxon>
        <taxon>Spermatophyta</taxon>
        <taxon>Magnoliopsida</taxon>
        <taxon>eudicotyledons</taxon>
        <taxon>Gunneridae</taxon>
        <taxon>Pentapetalae</taxon>
        <taxon>rosids</taxon>
        <taxon>malvids</taxon>
        <taxon>Malvales</taxon>
        <taxon>Malvaceae</taxon>
        <taxon>Malvoideae</taxon>
        <taxon>Hibiscus</taxon>
    </lineage>
</organism>
<evidence type="ECO:0000256" key="10">
    <source>
        <dbReference type="ARBA" id="ARBA00023170"/>
    </source>
</evidence>
<evidence type="ECO:0000256" key="9">
    <source>
        <dbReference type="ARBA" id="ARBA00023136"/>
    </source>
</evidence>
<proteinExistence type="inferred from homology"/>
<dbReference type="Pfam" id="PF13516">
    <property type="entry name" value="LRR_6"/>
    <property type="match status" value="1"/>
</dbReference>
<evidence type="ECO:0000256" key="1">
    <source>
        <dbReference type="ARBA" id="ARBA00004251"/>
    </source>
</evidence>
<dbReference type="SMART" id="SM00369">
    <property type="entry name" value="LRR_TYP"/>
    <property type="match status" value="11"/>
</dbReference>
<feature type="signal peptide" evidence="13">
    <location>
        <begin position="1"/>
        <end position="24"/>
    </location>
</feature>
<dbReference type="InterPro" id="IPR001611">
    <property type="entry name" value="Leu-rich_rpt"/>
</dbReference>
<keyword evidence="5 12" id="KW-0812">Transmembrane</keyword>
<dbReference type="InterPro" id="IPR046956">
    <property type="entry name" value="RLP23-like"/>
</dbReference>
<comment type="similarity">
    <text evidence="2">Belongs to the RLP family.</text>
</comment>
<sequence>MRFYWPILCLQFILSALSFRASLSSSSSSSSTSVPYLCSHTQSSALILFKTQFSINETASKDCEYPHIKSYPKTNSWKKGLDCCLWDGVTCDNITGQVIGLDLSCSWLSGTFPSNSRLFHLSHLQKLDLSFNDFSKSRISPSFGGFPSLTHLDLTSSWFSGPVPYEISYLSKLVSLYLSYRPILDIVSGIEAPGPTLKLETCTLNGIVRNLTKVREVYLDGIDMSSVDPNSFMNLSASLTSLSLGGCHLRGSFPDNLFNLPNIQSLTLDENPNLTGQFPKSNWTSPLEVLDASITSLSGELPESLGNLKSLRGLGLVGCNLWGPIPASLGNLSQLSFLFLSWNHFSGEIPSSVTNLTQLGLLVLASNQLEGPVPDNLNAFPNLGFVDLSHNLLSGRTPSWFYTNPTVLELGNNQFTGHIDEFQNRCLEILSLNNNSFRGPIPSSISQLVNLTILDLSSNELKGTISLDMFSELQNLQQLDLSSNALLLCSNNTVSYVLPNLQFVNLSSNILHEFPKFLLGSKKLESLDLHSNFIEGDLPISMSELVSLRFLCLSSNFIEGDLPVLPPNIRFLSVSNNSLSGKISDVCNAKSLEILDLSRNKLSGAIPQCIGSFSRSLTSLNLKMNKLHGTIPPTFAKGCALENLNLNSNHLEGPLTRSITNCKHLQVVDLGNNKINGTFPHWIHALPELQVLVLRSNKFQGPIHSPKSPRPLPKLRIVDLSHNNFFGPLPTSYIQNFKGMMNIVDDGKAATYMGERSYSYDYSVSMAFKGLEVELVKILTIFTSLDLSSNNFEGEIPRVIGELGSLIGLNLSHNNLCGRIPPSLRNLAQLEWLDLSSNKLGGQIPMELLDLTFLSSFNVSYNQLVGPIPQGRQFNTFENGSYLGNEGLCGVPLSRGCNNESQPEPWMKANKEEGSKLEFGWKVVAIGYGFGFVFGVGMGYVFLRTGKPKWFVTLFEARRRRR</sequence>
<evidence type="ECO:0008006" key="16">
    <source>
        <dbReference type="Google" id="ProtNLM"/>
    </source>
</evidence>
<keyword evidence="8 12" id="KW-1133">Transmembrane helix</keyword>
<keyword evidence="3" id="KW-1003">Cell membrane</keyword>
<dbReference type="Pfam" id="PF13855">
    <property type="entry name" value="LRR_8"/>
    <property type="match status" value="3"/>
</dbReference>
<evidence type="ECO:0000256" key="3">
    <source>
        <dbReference type="ARBA" id="ARBA00022475"/>
    </source>
</evidence>
<dbReference type="SUPFAM" id="SSF52047">
    <property type="entry name" value="RNI-like"/>
    <property type="match status" value="1"/>
</dbReference>
<evidence type="ECO:0000256" key="5">
    <source>
        <dbReference type="ARBA" id="ARBA00022692"/>
    </source>
</evidence>
<keyword evidence="11" id="KW-0325">Glycoprotein</keyword>
<feature type="transmembrane region" description="Helical" evidence="12">
    <location>
        <begin position="919"/>
        <end position="943"/>
    </location>
</feature>
<dbReference type="Gene3D" id="3.80.10.10">
    <property type="entry name" value="Ribonuclease Inhibitor"/>
    <property type="match status" value="4"/>
</dbReference>
<evidence type="ECO:0000256" key="6">
    <source>
        <dbReference type="ARBA" id="ARBA00022729"/>
    </source>
</evidence>
<dbReference type="SUPFAM" id="SSF52058">
    <property type="entry name" value="L domain-like"/>
    <property type="match status" value="1"/>
</dbReference>
<reference evidence="14 15" key="1">
    <citation type="journal article" date="2024" name="G3 (Bethesda)">
        <title>Genome assembly of Hibiscus sabdariffa L. provides insights into metabolisms of medicinal natural products.</title>
        <authorList>
            <person name="Kim T."/>
        </authorList>
    </citation>
    <scope>NUCLEOTIDE SEQUENCE [LARGE SCALE GENOMIC DNA]</scope>
    <source>
        <strain evidence="14">TK-2024</strain>
        <tissue evidence="14">Old leaves</tissue>
    </source>
</reference>
<keyword evidence="9 12" id="KW-0472">Membrane</keyword>
<dbReference type="Proteomes" id="UP001396334">
    <property type="component" value="Unassembled WGS sequence"/>
</dbReference>
<gene>
    <name evidence="14" type="ORF">V6N11_042693</name>
</gene>
<evidence type="ECO:0000256" key="13">
    <source>
        <dbReference type="SAM" id="SignalP"/>
    </source>
</evidence>
<evidence type="ECO:0000256" key="8">
    <source>
        <dbReference type="ARBA" id="ARBA00022989"/>
    </source>
</evidence>
<dbReference type="InterPro" id="IPR003591">
    <property type="entry name" value="Leu-rich_rpt_typical-subtyp"/>
</dbReference>
<evidence type="ECO:0000313" key="14">
    <source>
        <dbReference type="EMBL" id="KAK9005250.1"/>
    </source>
</evidence>
<dbReference type="PANTHER" id="PTHR48061:SF46">
    <property type="entry name" value="LEUCINE-RICH REPEAT-CONTAINING N-TERMINAL PLANT-TYPE DOMAIN-CONTAINING PROTEIN"/>
    <property type="match status" value="1"/>
</dbReference>
<dbReference type="PRINTS" id="PR00019">
    <property type="entry name" value="LEURICHRPT"/>
</dbReference>
<evidence type="ECO:0000256" key="12">
    <source>
        <dbReference type="SAM" id="Phobius"/>
    </source>
</evidence>
<dbReference type="EMBL" id="JBBPBN010000030">
    <property type="protein sequence ID" value="KAK9005250.1"/>
    <property type="molecule type" value="Genomic_DNA"/>
</dbReference>
<evidence type="ECO:0000256" key="11">
    <source>
        <dbReference type="ARBA" id="ARBA00023180"/>
    </source>
</evidence>
<name>A0ABR2QX35_9ROSI</name>
<evidence type="ECO:0000313" key="15">
    <source>
        <dbReference type="Proteomes" id="UP001396334"/>
    </source>
</evidence>
<evidence type="ECO:0000256" key="4">
    <source>
        <dbReference type="ARBA" id="ARBA00022614"/>
    </source>
</evidence>
<dbReference type="PANTHER" id="PTHR48061">
    <property type="entry name" value="LEUCINE-RICH REPEAT RECEPTOR PROTEIN KINASE EMS1-LIKE-RELATED"/>
    <property type="match status" value="1"/>
</dbReference>
<protein>
    <recommendedName>
        <fullName evidence="16">Leucine-rich repeat-containing N-terminal plant-type domain-containing protein</fullName>
    </recommendedName>
</protein>
<comment type="caution">
    <text evidence="14">The sequence shown here is derived from an EMBL/GenBank/DDBJ whole genome shotgun (WGS) entry which is preliminary data.</text>
</comment>
<keyword evidence="4" id="KW-0433">Leucine-rich repeat</keyword>
<dbReference type="Pfam" id="PF00560">
    <property type="entry name" value="LRR_1"/>
    <property type="match status" value="4"/>
</dbReference>
<keyword evidence="6 13" id="KW-0732">Signal</keyword>
<feature type="chain" id="PRO_5046184767" description="Leucine-rich repeat-containing N-terminal plant-type domain-containing protein" evidence="13">
    <location>
        <begin position="25"/>
        <end position="962"/>
    </location>
</feature>